<accession>A0AAN8EWS9</accession>
<reference evidence="1 2" key="1">
    <citation type="submission" date="2019-10" db="EMBL/GenBank/DDBJ databases">
        <title>Assembly and Annotation for the nematode Trichostrongylus colubriformis.</title>
        <authorList>
            <person name="Martin J."/>
        </authorList>
    </citation>
    <scope>NUCLEOTIDE SEQUENCE [LARGE SCALE GENOMIC DNA]</scope>
    <source>
        <strain evidence="1">G859</strain>
        <tissue evidence="1">Whole worm</tissue>
    </source>
</reference>
<dbReference type="AlphaFoldDB" id="A0AAN8EWS9"/>
<organism evidence="1 2">
    <name type="scientific">Trichostrongylus colubriformis</name>
    <name type="common">Black scour worm</name>
    <dbReference type="NCBI Taxonomy" id="6319"/>
    <lineage>
        <taxon>Eukaryota</taxon>
        <taxon>Metazoa</taxon>
        <taxon>Ecdysozoa</taxon>
        <taxon>Nematoda</taxon>
        <taxon>Chromadorea</taxon>
        <taxon>Rhabditida</taxon>
        <taxon>Rhabditina</taxon>
        <taxon>Rhabditomorpha</taxon>
        <taxon>Strongyloidea</taxon>
        <taxon>Trichostrongylidae</taxon>
        <taxon>Trichostrongylus</taxon>
    </lineage>
</organism>
<evidence type="ECO:0000313" key="1">
    <source>
        <dbReference type="EMBL" id="KAK5964929.1"/>
    </source>
</evidence>
<keyword evidence="2" id="KW-1185">Reference proteome</keyword>
<name>A0AAN8EWS9_TRICO</name>
<gene>
    <name evidence="1" type="ORF">GCK32_022750</name>
</gene>
<dbReference type="Proteomes" id="UP001331761">
    <property type="component" value="Unassembled WGS sequence"/>
</dbReference>
<dbReference type="EMBL" id="WIXE01025195">
    <property type="protein sequence ID" value="KAK5964929.1"/>
    <property type="molecule type" value="Genomic_DNA"/>
</dbReference>
<proteinExistence type="predicted"/>
<comment type="caution">
    <text evidence="1">The sequence shown here is derived from an EMBL/GenBank/DDBJ whole genome shotgun (WGS) entry which is preliminary data.</text>
</comment>
<protein>
    <submittedName>
        <fullName evidence="1">Uncharacterized protein</fullName>
    </submittedName>
</protein>
<sequence length="190" mass="22336">MRIILMQWQMISNMQSTAEIAENALQQETKVLARNMAELLRLMKNTRKSFQYRSNSTGDGRVICRRKSFQKEIGNYVKEAEVKEDMLDLDIEEDGLALRADTEDPLHEEKTQVHDNEASEASSYLEKRRREILTQFEGLDSMLKANGRVPTRCITYVDVMRREEMHLRCSFCDEKGRHYSDSFPRYKDVE</sequence>
<evidence type="ECO:0000313" key="2">
    <source>
        <dbReference type="Proteomes" id="UP001331761"/>
    </source>
</evidence>